<reference evidence="2 3" key="1">
    <citation type="submission" date="2014-07" db="EMBL/GenBank/DDBJ databases">
        <title>Draft genome sequence of Thalassospira profundimaris S25-3-2.</title>
        <authorList>
            <person name="Lai Q."/>
            <person name="Shao Z."/>
        </authorList>
    </citation>
    <scope>NUCLEOTIDE SEQUENCE [LARGE SCALE GENOMIC DNA]</scope>
    <source>
        <strain evidence="2 3">S25-3-2</strain>
    </source>
</reference>
<protein>
    <submittedName>
        <fullName evidence="2">Uncharacterized protein</fullName>
    </submittedName>
</protein>
<proteinExistence type="predicted"/>
<organism evidence="2 3">
    <name type="scientific">Thalassospira profundimaris</name>
    <dbReference type="NCBI Taxonomy" id="502049"/>
    <lineage>
        <taxon>Bacteria</taxon>
        <taxon>Pseudomonadati</taxon>
        <taxon>Pseudomonadota</taxon>
        <taxon>Alphaproteobacteria</taxon>
        <taxon>Rhodospirillales</taxon>
        <taxon>Thalassospiraceae</taxon>
        <taxon>Thalassospira</taxon>
    </lineage>
</organism>
<sequence>MNKIAAILIAAVVALLLILGLFAVIGGSLAGALMVVIGLPFAFPTTTSLLVLVFLVLIIRTLFERQKKRRELRSWIDEQNKADHQDTR</sequence>
<dbReference type="RefSeq" id="WP_114087636.1">
    <property type="nucleotide sequence ID" value="NZ_JPWH01000004.1"/>
</dbReference>
<dbReference type="AlphaFoldDB" id="A0A367XHM2"/>
<name>A0A367XHM2_9PROT</name>
<gene>
    <name evidence="2" type="ORF">TH25_06970</name>
</gene>
<dbReference type="EMBL" id="JPWH01000004">
    <property type="protein sequence ID" value="RCK52261.1"/>
    <property type="molecule type" value="Genomic_DNA"/>
</dbReference>
<evidence type="ECO:0000256" key="1">
    <source>
        <dbReference type="SAM" id="Phobius"/>
    </source>
</evidence>
<evidence type="ECO:0000313" key="3">
    <source>
        <dbReference type="Proteomes" id="UP000252517"/>
    </source>
</evidence>
<evidence type="ECO:0000313" key="2">
    <source>
        <dbReference type="EMBL" id="RCK52261.1"/>
    </source>
</evidence>
<comment type="caution">
    <text evidence="2">The sequence shown here is derived from an EMBL/GenBank/DDBJ whole genome shotgun (WGS) entry which is preliminary data.</text>
</comment>
<feature type="transmembrane region" description="Helical" evidence="1">
    <location>
        <begin position="40"/>
        <end position="63"/>
    </location>
</feature>
<keyword evidence="1" id="KW-0812">Transmembrane</keyword>
<dbReference type="Proteomes" id="UP000252517">
    <property type="component" value="Unassembled WGS sequence"/>
</dbReference>
<accession>A0A367XHM2</accession>
<keyword evidence="1" id="KW-0472">Membrane</keyword>
<keyword evidence="1" id="KW-1133">Transmembrane helix</keyword>